<organism evidence="1 2">
    <name type="scientific">Pleurodeles waltl</name>
    <name type="common">Iberian ribbed newt</name>
    <dbReference type="NCBI Taxonomy" id="8319"/>
    <lineage>
        <taxon>Eukaryota</taxon>
        <taxon>Metazoa</taxon>
        <taxon>Chordata</taxon>
        <taxon>Craniata</taxon>
        <taxon>Vertebrata</taxon>
        <taxon>Euteleostomi</taxon>
        <taxon>Amphibia</taxon>
        <taxon>Batrachia</taxon>
        <taxon>Caudata</taxon>
        <taxon>Salamandroidea</taxon>
        <taxon>Salamandridae</taxon>
        <taxon>Pleurodelinae</taxon>
        <taxon>Pleurodeles</taxon>
    </lineage>
</organism>
<protein>
    <recommendedName>
        <fullName evidence="3">SGNH hydrolase-type esterase domain-containing protein</fullName>
    </recommendedName>
</protein>
<dbReference type="SUPFAM" id="SSF52266">
    <property type="entry name" value="SGNH hydrolase"/>
    <property type="match status" value="1"/>
</dbReference>
<keyword evidence="2" id="KW-1185">Reference proteome</keyword>
<evidence type="ECO:0008006" key="3">
    <source>
        <dbReference type="Google" id="ProtNLM"/>
    </source>
</evidence>
<dbReference type="EMBL" id="JANPWB010000003">
    <property type="protein sequence ID" value="KAJ1202549.1"/>
    <property type="molecule type" value="Genomic_DNA"/>
</dbReference>
<dbReference type="InterPro" id="IPR036514">
    <property type="entry name" value="SGNH_hydro_sf"/>
</dbReference>
<proteinExistence type="predicted"/>
<evidence type="ECO:0000313" key="2">
    <source>
        <dbReference type="Proteomes" id="UP001066276"/>
    </source>
</evidence>
<gene>
    <name evidence="1" type="ORF">NDU88_006347</name>
</gene>
<name>A0AAV7VLR0_PLEWA</name>
<accession>A0AAV7VLR0</accession>
<dbReference type="CDD" id="cd00229">
    <property type="entry name" value="SGNH_hydrolase"/>
    <property type="match status" value="1"/>
</dbReference>
<dbReference type="AlphaFoldDB" id="A0AAV7VLR0"/>
<evidence type="ECO:0000313" key="1">
    <source>
        <dbReference type="EMBL" id="KAJ1202549.1"/>
    </source>
</evidence>
<dbReference type="Gene3D" id="3.40.50.1110">
    <property type="entry name" value="SGNH hydrolase"/>
    <property type="match status" value="1"/>
</dbReference>
<sequence length="142" mass="15942">MPVADVKSIGRWSSNRYNSMAPHVVWVFGHSFVRRAAYRVQQLHEPNPVASQDVAFRWCGVGGMGIAQLQQLVALARRFEGLQFPDLIVIHLGGNDLVHMGRNALREAIFLKITKLAEQYPNAPIAWSHMVPRCKWGPGIKS</sequence>
<dbReference type="Proteomes" id="UP001066276">
    <property type="component" value="Chromosome 2_1"/>
</dbReference>
<comment type="caution">
    <text evidence="1">The sequence shown here is derived from an EMBL/GenBank/DDBJ whole genome shotgun (WGS) entry which is preliminary data.</text>
</comment>
<reference evidence="1" key="1">
    <citation type="journal article" date="2022" name="bioRxiv">
        <title>Sequencing and chromosome-scale assembly of the giantPleurodeles waltlgenome.</title>
        <authorList>
            <person name="Brown T."/>
            <person name="Elewa A."/>
            <person name="Iarovenko S."/>
            <person name="Subramanian E."/>
            <person name="Araus A.J."/>
            <person name="Petzold A."/>
            <person name="Susuki M."/>
            <person name="Suzuki K.-i.T."/>
            <person name="Hayashi T."/>
            <person name="Toyoda A."/>
            <person name="Oliveira C."/>
            <person name="Osipova E."/>
            <person name="Leigh N.D."/>
            <person name="Simon A."/>
            <person name="Yun M.H."/>
        </authorList>
    </citation>
    <scope>NUCLEOTIDE SEQUENCE</scope>
    <source>
        <strain evidence="1">20211129_DDA</strain>
        <tissue evidence="1">Liver</tissue>
    </source>
</reference>